<gene>
    <name evidence="2" type="ORF">FKW44_025215</name>
</gene>
<protein>
    <submittedName>
        <fullName evidence="2">Uncharacterized protein</fullName>
    </submittedName>
</protein>
<accession>A0A7T8JSC9</accession>
<reference evidence="3" key="1">
    <citation type="submission" date="2021-01" db="EMBL/GenBank/DDBJ databases">
        <title>Caligus Genome Assembly.</title>
        <authorList>
            <person name="Gallardo-Escarate C."/>
        </authorList>
    </citation>
    <scope>NUCLEOTIDE SEQUENCE [LARGE SCALE GENOMIC DNA]</scope>
</reference>
<evidence type="ECO:0000313" key="3">
    <source>
        <dbReference type="Proteomes" id="UP000595437"/>
    </source>
</evidence>
<keyword evidence="3" id="KW-1185">Reference proteome</keyword>
<dbReference type="EMBL" id="CP045910">
    <property type="protein sequence ID" value="QQP31575.1"/>
    <property type="molecule type" value="Genomic_DNA"/>
</dbReference>
<evidence type="ECO:0000256" key="1">
    <source>
        <dbReference type="SAM" id="MobiDB-lite"/>
    </source>
</evidence>
<feature type="non-terminal residue" evidence="2">
    <location>
        <position position="113"/>
    </location>
</feature>
<feature type="non-terminal residue" evidence="2">
    <location>
        <position position="1"/>
    </location>
</feature>
<evidence type="ECO:0000313" key="2">
    <source>
        <dbReference type="EMBL" id="QQP31575.1"/>
    </source>
</evidence>
<name>A0A7T8JSC9_CALRO</name>
<sequence>PETTKMKTLAYLDLLQRANWHKRNASWSRIRSLARELEQSLSPECGLLKEISHNLEVVVDSTASVAGRLSSSSSNNNDEGRGCDGEEDMMTSRIGSSGIASPESGGRMQETRL</sequence>
<proteinExistence type="predicted"/>
<organism evidence="2 3">
    <name type="scientific">Caligus rogercresseyi</name>
    <name type="common">Sea louse</name>
    <dbReference type="NCBI Taxonomy" id="217165"/>
    <lineage>
        <taxon>Eukaryota</taxon>
        <taxon>Metazoa</taxon>
        <taxon>Ecdysozoa</taxon>
        <taxon>Arthropoda</taxon>
        <taxon>Crustacea</taxon>
        <taxon>Multicrustacea</taxon>
        <taxon>Hexanauplia</taxon>
        <taxon>Copepoda</taxon>
        <taxon>Siphonostomatoida</taxon>
        <taxon>Caligidae</taxon>
        <taxon>Caligus</taxon>
    </lineage>
</organism>
<dbReference type="AlphaFoldDB" id="A0A7T8JSC9"/>
<feature type="region of interest" description="Disordered" evidence="1">
    <location>
        <begin position="65"/>
        <end position="113"/>
    </location>
</feature>
<dbReference type="Proteomes" id="UP000595437">
    <property type="component" value="Chromosome 21"/>
</dbReference>